<dbReference type="PROSITE" id="PS50157">
    <property type="entry name" value="ZINC_FINGER_C2H2_2"/>
    <property type="match status" value="1"/>
</dbReference>
<evidence type="ECO:0000256" key="1">
    <source>
        <dbReference type="PROSITE-ProRule" id="PRU00042"/>
    </source>
</evidence>
<sequence length="1027" mass="119440">MQKYKLYKTVALSDTHLSDDASTASTSTIVGETNSTLLHSYNNENRLSQKQRNLLVDVLIKEAINDTGKLVNEDFDNLSRKICDLFPTETKPTYYIPYVPKENSAFSKPISAKGKLIDNKPISAKGKLIDKYRNLQRIYKYIDNVEKIDNKDDTQQSREAKESFKWLKENSEPWSDVSFHWKRSYILRKSKDTKTVAEYMNDWPILSHNDALILIEEDFNSEHTCGNALLGNWEEYFNKIVTVKKQQEKSLELINLLNTEVVEDARTVIQFYILANFLPPRARIQKKKGYNWKPSTEESKESFIHRVNTVSEVHISIDKKREKATKYGVTVQPYVLAVGPDLNNIISSYLVIDRNVYKVQSMLKAIDICFKTYRALHLQYPLECEQIWLFLQKAIYGISTPCDKKIPICRDSKVKMFICPSCKLQFKVQKHLFLHMKWKHSYDSVFHCRQGQCDRMYSNIYSYQRHMLMKHVSDFNAPLNESDKIPFHSTSVNNAVFSCENVFIEPKFADNSGRLEKDSSIINTTLEMFSKVLHTSALQFVSKLYSQYNLPRNIVQQFVNDVSLMFSNASQNILQCKLFSISESEKSSDLIEIQNMISLLQEPFHMFETEHARFKYFQESGTFVKPESFVIDDEPILANTDNRIQFDNKKHMASFICPSLTLKAFLELPNVFQNITEYVNSLTSKTSISNIVQTDLWKNILITSKTSISNIVQTDLWKNILKHFPAKIVFPISLYFDDFELNNPLGTHAGTYKVGAVYYSIPCLPPQYVSQLENIFLAQLHHTADLQKYDNTRVFSRLLRSFKQLEQNGIVISVDNLETNVYFIVILILGDNLGIHKMFGFHESFNSNNYCRFCRASKTVAATQITEHDATIRTVENYNVDLYDNQCGIKDDCIFNELQHFHCVLNTGVDIMHDIYEGICRYDIGHILSYYIYEKRYFTINHLNHNLKCFNFCNENKPPLISEVQVKKKYIMFSASEMKSFIRVFGVLIGEFIPVNDLVWDLYKLLRQICEIVEQNLTIFMKKDILL</sequence>
<dbReference type="PANTHER" id="PTHR31025:SF9">
    <property type="entry name" value="SI:DKEY-286J15.1"/>
    <property type="match status" value="1"/>
</dbReference>
<dbReference type="EMBL" id="JASPKY010000114">
    <property type="protein sequence ID" value="KAK9736409.1"/>
    <property type="molecule type" value="Genomic_DNA"/>
</dbReference>
<accession>A0AAW1LNV7</accession>
<dbReference type="Proteomes" id="UP001458880">
    <property type="component" value="Unassembled WGS sequence"/>
</dbReference>
<keyword evidence="1" id="KW-0479">Metal-binding</keyword>
<dbReference type="AlphaFoldDB" id="A0AAW1LNV7"/>
<dbReference type="SMART" id="SM00355">
    <property type="entry name" value="ZnF_C2H2"/>
    <property type="match status" value="2"/>
</dbReference>
<dbReference type="InterPro" id="IPR013087">
    <property type="entry name" value="Znf_C2H2_type"/>
</dbReference>
<evidence type="ECO:0000313" key="3">
    <source>
        <dbReference type="EMBL" id="KAK9736409.1"/>
    </source>
</evidence>
<organism evidence="3 4">
    <name type="scientific">Popillia japonica</name>
    <name type="common">Japanese beetle</name>
    <dbReference type="NCBI Taxonomy" id="7064"/>
    <lineage>
        <taxon>Eukaryota</taxon>
        <taxon>Metazoa</taxon>
        <taxon>Ecdysozoa</taxon>
        <taxon>Arthropoda</taxon>
        <taxon>Hexapoda</taxon>
        <taxon>Insecta</taxon>
        <taxon>Pterygota</taxon>
        <taxon>Neoptera</taxon>
        <taxon>Endopterygota</taxon>
        <taxon>Coleoptera</taxon>
        <taxon>Polyphaga</taxon>
        <taxon>Scarabaeiformia</taxon>
        <taxon>Scarabaeidae</taxon>
        <taxon>Rutelinae</taxon>
        <taxon>Popillia</taxon>
    </lineage>
</organism>
<protein>
    <recommendedName>
        <fullName evidence="2">C2H2-type domain-containing protein</fullName>
    </recommendedName>
</protein>
<dbReference type="GO" id="GO:0008270">
    <property type="term" value="F:zinc ion binding"/>
    <property type="evidence" value="ECO:0007669"/>
    <property type="project" value="UniProtKB-KW"/>
</dbReference>
<name>A0AAW1LNV7_POPJA</name>
<dbReference type="Gene3D" id="3.30.160.60">
    <property type="entry name" value="Classic Zinc Finger"/>
    <property type="match status" value="1"/>
</dbReference>
<dbReference type="PROSITE" id="PS00028">
    <property type="entry name" value="ZINC_FINGER_C2H2_1"/>
    <property type="match status" value="2"/>
</dbReference>
<dbReference type="PANTHER" id="PTHR31025">
    <property type="entry name" value="SI:CH211-196P9.1-RELATED"/>
    <property type="match status" value="1"/>
</dbReference>
<reference evidence="3 4" key="1">
    <citation type="journal article" date="2024" name="BMC Genomics">
        <title>De novo assembly and annotation of Popillia japonica's genome with initial clues to its potential as an invasive pest.</title>
        <authorList>
            <person name="Cucini C."/>
            <person name="Boschi S."/>
            <person name="Funari R."/>
            <person name="Cardaioli E."/>
            <person name="Iannotti N."/>
            <person name="Marturano G."/>
            <person name="Paoli F."/>
            <person name="Bruttini M."/>
            <person name="Carapelli A."/>
            <person name="Frati F."/>
            <person name="Nardi F."/>
        </authorList>
    </citation>
    <scope>NUCLEOTIDE SEQUENCE [LARGE SCALE GENOMIC DNA]</scope>
    <source>
        <strain evidence="3">DMR45628</strain>
    </source>
</reference>
<evidence type="ECO:0000313" key="4">
    <source>
        <dbReference type="Proteomes" id="UP001458880"/>
    </source>
</evidence>
<keyword evidence="4" id="KW-1185">Reference proteome</keyword>
<evidence type="ECO:0000259" key="2">
    <source>
        <dbReference type="PROSITE" id="PS50157"/>
    </source>
</evidence>
<gene>
    <name evidence="3" type="ORF">QE152_g12506</name>
</gene>
<comment type="caution">
    <text evidence="3">The sequence shown here is derived from an EMBL/GenBank/DDBJ whole genome shotgun (WGS) entry which is preliminary data.</text>
</comment>
<feature type="domain" description="C2H2-type" evidence="2">
    <location>
        <begin position="417"/>
        <end position="445"/>
    </location>
</feature>
<keyword evidence="1" id="KW-0863">Zinc-finger</keyword>
<keyword evidence="1" id="KW-0862">Zinc</keyword>
<proteinExistence type="predicted"/>